<protein>
    <recommendedName>
        <fullName evidence="1">3-keto-alpha-glucoside-1,2-lyase/3-keto-2-hydroxy-glucal hydratase domain-containing protein</fullName>
    </recommendedName>
</protein>
<reference evidence="2" key="1">
    <citation type="submission" date="2006-10" db="EMBL/GenBank/DDBJ databases">
        <title>Complete sequence of Solibacter usitatus Ellin6076.</title>
        <authorList>
            <consortium name="US DOE Joint Genome Institute"/>
            <person name="Copeland A."/>
            <person name="Lucas S."/>
            <person name="Lapidus A."/>
            <person name="Barry K."/>
            <person name="Detter J.C."/>
            <person name="Glavina del Rio T."/>
            <person name="Hammon N."/>
            <person name="Israni S."/>
            <person name="Dalin E."/>
            <person name="Tice H."/>
            <person name="Pitluck S."/>
            <person name="Thompson L.S."/>
            <person name="Brettin T."/>
            <person name="Bruce D."/>
            <person name="Han C."/>
            <person name="Tapia R."/>
            <person name="Gilna P."/>
            <person name="Schmutz J."/>
            <person name="Larimer F."/>
            <person name="Land M."/>
            <person name="Hauser L."/>
            <person name="Kyrpides N."/>
            <person name="Mikhailova N."/>
            <person name="Janssen P.H."/>
            <person name="Kuske C.R."/>
            <person name="Richardson P."/>
        </authorList>
    </citation>
    <scope>NUCLEOTIDE SEQUENCE</scope>
    <source>
        <strain evidence="2">Ellin6076</strain>
    </source>
</reference>
<evidence type="ECO:0000313" key="2">
    <source>
        <dbReference type="EMBL" id="ABJ84861.1"/>
    </source>
</evidence>
<organism evidence="2">
    <name type="scientific">Solibacter usitatus (strain Ellin6076)</name>
    <dbReference type="NCBI Taxonomy" id="234267"/>
    <lineage>
        <taxon>Bacteria</taxon>
        <taxon>Pseudomonadati</taxon>
        <taxon>Acidobacteriota</taxon>
        <taxon>Terriglobia</taxon>
        <taxon>Bryobacterales</taxon>
        <taxon>Solibacteraceae</taxon>
        <taxon>Candidatus Solibacter</taxon>
    </lineage>
</organism>
<sequence precursor="true">MRIHLAAANCGTLTVMTRTIVTLLALLPLHAAEFPLTSLDRLDIPAGTAAVTTYKGKSALKLTDKNAGPNESLALLKGVQFHDGTIDVELSGAPAKNADPTARGFIGIAFRIQPEPNHAEMIYIRPSNGRAADQLQRNHSTQYVSAPDWTWQRLRQETPGLYESYVDLQPGEWTRMRIVVKGKDASLYIDGAEQPCLVVHNMKLGDVSGGVALWSGPGTEAYFRNLNITPAQ</sequence>
<gene>
    <name evidence="2" type="ordered locus">Acid_3893</name>
</gene>
<evidence type="ECO:0000259" key="1">
    <source>
        <dbReference type="Pfam" id="PF06439"/>
    </source>
</evidence>
<proteinExistence type="predicted"/>
<dbReference type="GO" id="GO:0016787">
    <property type="term" value="F:hydrolase activity"/>
    <property type="evidence" value="ECO:0007669"/>
    <property type="project" value="InterPro"/>
</dbReference>
<dbReference type="Gene3D" id="2.60.120.560">
    <property type="entry name" value="Exo-inulinase, domain 1"/>
    <property type="match status" value="1"/>
</dbReference>
<dbReference type="AlphaFoldDB" id="Q01ZQ4"/>
<feature type="domain" description="3-keto-alpha-glucoside-1,2-lyase/3-keto-2-hydroxy-glucal hydratase" evidence="1">
    <location>
        <begin position="66"/>
        <end position="228"/>
    </location>
</feature>
<dbReference type="eggNOG" id="COG3403">
    <property type="taxonomic scope" value="Bacteria"/>
</dbReference>
<name>Q01ZQ4_SOLUE</name>
<dbReference type="InterPro" id="IPR010496">
    <property type="entry name" value="AL/BT2_dom"/>
</dbReference>
<dbReference type="InParanoid" id="Q01ZQ4"/>
<dbReference type="EMBL" id="CP000473">
    <property type="protein sequence ID" value="ABJ84861.1"/>
    <property type="molecule type" value="Genomic_DNA"/>
</dbReference>
<accession>Q01ZQ4</accession>
<dbReference type="HOGENOM" id="CLU_094527_1_0_0"/>
<dbReference type="KEGG" id="sus:Acid_3893"/>
<dbReference type="Pfam" id="PF06439">
    <property type="entry name" value="3keto-disac_hyd"/>
    <property type="match status" value="1"/>
</dbReference>
<dbReference type="STRING" id="234267.Acid_3893"/>